<evidence type="ECO:0000313" key="2">
    <source>
        <dbReference type="Proteomes" id="UP000575083"/>
    </source>
</evidence>
<name>A0A7X0PB57_9BURK</name>
<protein>
    <submittedName>
        <fullName evidence="1">Ligand-binding SRPBCC domain-containing protein</fullName>
    </submittedName>
</protein>
<evidence type="ECO:0000313" key="1">
    <source>
        <dbReference type="EMBL" id="MBB6558678.1"/>
    </source>
</evidence>
<accession>A0A7X0PB57</accession>
<dbReference type="EMBL" id="JACHLK010000002">
    <property type="protein sequence ID" value="MBB6558678.1"/>
    <property type="molecule type" value="Genomic_DNA"/>
</dbReference>
<comment type="caution">
    <text evidence="1">The sequence shown here is derived from an EMBL/GenBank/DDBJ whole genome shotgun (WGS) entry which is preliminary data.</text>
</comment>
<gene>
    <name evidence="1" type="ORF">HNP48_001342</name>
</gene>
<proteinExistence type="predicted"/>
<keyword evidence="2" id="KW-1185">Reference proteome</keyword>
<dbReference type="Proteomes" id="UP000575083">
    <property type="component" value="Unassembled WGS sequence"/>
</dbReference>
<sequence>MTISPEVLGNNAAGRLYAILSAAKVQLVHPNPNAAASAGWLRAAGLPGNENEVESARLAAELITAIAREIPAVLEATKAAGIPEGLIGPQVHHLGNSLHVHLLNAQGSQSAQYITGEALLALGWASVVLPNEDVVVEDAAVAELTQKIDELRQALEVEGIPPSLRRYADQQLESLNRALRMFRVQGAAPFRSAVRKAVSDAHFDEEEIKAALDTHAESPPVRTLREKLGGALKSAAAVAGEAEKFTKAAIYLGNQAKDGATLLIDAVSKL</sequence>
<organism evidence="1 2">
    <name type="scientific">Acidovorax soli</name>
    <dbReference type="NCBI Taxonomy" id="592050"/>
    <lineage>
        <taxon>Bacteria</taxon>
        <taxon>Pseudomonadati</taxon>
        <taxon>Pseudomonadota</taxon>
        <taxon>Betaproteobacteria</taxon>
        <taxon>Burkholderiales</taxon>
        <taxon>Comamonadaceae</taxon>
        <taxon>Acidovorax</taxon>
    </lineage>
</organism>
<dbReference type="AlphaFoldDB" id="A0A7X0PB57"/>
<dbReference type="RefSeq" id="WP_184856108.1">
    <property type="nucleotide sequence ID" value="NZ_JACHLK010000002.1"/>
</dbReference>
<reference evidence="1 2" key="1">
    <citation type="submission" date="2020-08" db="EMBL/GenBank/DDBJ databases">
        <title>Functional genomics of gut bacteria from endangered species of beetles.</title>
        <authorList>
            <person name="Carlos-Shanley C."/>
        </authorList>
    </citation>
    <scope>NUCLEOTIDE SEQUENCE [LARGE SCALE GENOMIC DNA]</scope>
    <source>
        <strain evidence="1 2">S00198</strain>
    </source>
</reference>